<dbReference type="EMBL" id="JAFKCZ010000004">
    <property type="protein sequence ID" value="MBN7796165.1"/>
    <property type="molecule type" value="Genomic_DNA"/>
</dbReference>
<evidence type="ECO:0000313" key="3">
    <source>
        <dbReference type="Proteomes" id="UP000664303"/>
    </source>
</evidence>
<keyword evidence="1" id="KW-0472">Membrane</keyword>
<keyword evidence="1" id="KW-1133">Transmembrane helix</keyword>
<accession>A0A939DDM2</accession>
<dbReference type="GO" id="GO:0005886">
    <property type="term" value="C:plasma membrane"/>
    <property type="evidence" value="ECO:0007669"/>
    <property type="project" value="UniProtKB-SubCell"/>
</dbReference>
<feature type="transmembrane region" description="Helical" evidence="1">
    <location>
        <begin position="325"/>
        <end position="348"/>
    </location>
</feature>
<feature type="transmembrane region" description="Helical" evidence="1">
    <location>
        <begin position="137"/>
        <end position="159"/>
    </location>
</feature>
<feature type="transmembrane region" description="Helical" evidence="1">
    <location>
        <begin position="24"/>
        <end position="46"/>
    </location>
</feature>
<dbReference type="Proteomes" id="UP000664303">
    <property type="component" value="Unassembled WGS sequence"/>
</dbReference>
<name>A0A939DDM2_9GAMM</name>
<evidence type="ECO:0000256" key="1">
    <source>
        <dbReference type="SAM" id="Phobius"/>
    </source>
</evidence>
<sequence length="355" mass="38689">MSESPFSRWFTLLQRELQEYRVSLLWTPLVTALLLVAVMLVSAVVANRIAAVGQAFIEVVTQDEAVSGMNITIQIDDEPNGGEADYRIETETSPVAEGEWNFSREWSFKPRGGADQPPSGEAPSDVVTAERLAPFNALLAVVSVLMSLVLVVVTVNYLLGCLYDDRRDRSILFWKSMPVSEWEVVLSKLIVALVVAPLVFLAATVLIQLASTLVAMLVVWRMDKDPFELVLGNLQFGQLLMQQVGSWLVTALWVAPVYAWLLVASAAARRSPFLAAVVPVVVLVLLEELLFGSDYLRSAIGNHIPHQVGGGTSAGFSLLGPEWSALSLLSLAGGLAVAVALVAGAVWLRRHRWEI</sequence>
<feature type="transmembrane region" description="Helical" evidence="1">
    <location>
        <begin position="240"/>
        <end position="261"/>
    </location>
</feature>
<gene>
    <name evidence="2" type="ORF">JYP50_06175</name>
</gene>
<dbReference type="AlphaFoldDB" id="A0A939DDM2"/>
<evidence type="ECO:0000313" key="2">
    <source>
        <dbReference type="EMBL" id="MBN7796165.1"/>
    </source>
</evidence>
<reference evidence="2" key="1">
    <citation type="submission" date="2021-02" db="EMBL/GenBank/DDBJ databases">
        <title>PHA producing bacteria isolated from coastal sediment in Guangdong, Shenzhen.</title>
        <authorList>
            <person name="Zheng W."/>
            <person name="Yu S."/>
            <person name="Huang Y."/>
        </authorList>
    </citation>
    <scope>NUCLEOTIDE SEQUENCE</scope>
    <source>
        <strain evidence="2">TN14-10</strain>
    </source>
</reference>
<dbReference type="RefSeq" id="WP_206559609.1">
    <property type="nucleotide sequence ID" value="NZ_JAFKCZ010000004.1"/>
</dbReference>
<proteinExistence type="predicted"/>
<keyword evidence="3" id="KW-1185">Reference proteome</keyword>
<dbReference type="GO" id="GO:0140359">
    <property type="term" value="F:ABC-type transporter activity"/>
    <property type="evidence" value="ECO:0007669"/>
    <property type="project" value="InterPro"/>
</dbReference>
<feature type="transmembrane region" description="Helical" evidence="1">
    <location>
        <begin position="273"/>
        <end position="291"/>
    </location>
</feature>
<feature type="transmembrane region" description="Helical" evidence="1">
    <location>
        <begin position="189"/>
        <end position="220"/>
    </location>
</feature>
<comment type="caution">
    <text evidence="2">The sequence shown here is derived from an EMBL/GenBank/DDBJ whole genome shotgun (WGS) entry which is preliminary data.</text>
</comment>
<protein>
    <submittedName>
        <fullName evidence="2">ABC-2 transporter permease</fullName>
    </submittedName>
</protein>
<organism evidence="2 3">
    <name type="scientific">Parahaliea mediterranea</name>
    <dbReference type="NCBI Taxonomy" id="651086"/>
    <lineage>
        <taxon>Bacteria</taxon>
        <taxon>Pseudomonadati</taxon>
        <taxon>Pseudomonadota</taxon>
        <taxon>Gammaproteobacteria</taxon>
        <taxon>Cellvibrionales</taxon>
        <taxon>Halieaceae</taxon>
        <taxon>Parahaliea</taxon>
    </lineage>
</organism>
<keyword evidence="1" id="KW-0812">Transmembrane</keyword>